<dbReference type="PANTHER" id="PTHR32444:SF234">
    <property type="entry name" value="RECEPTOR-LIKE SERINE_THREONINE-PROTEIN KINASE"/>
    <property type="match status" value="1"/>
</dbReference>
<dbReference type="EC" id="2.7.11.1" evidence="1"/>
<dbReference type="Gene3D" id="3.30.200.20">
    <property type="entry name" value="Phosphorylase Kinase, domain 1"/>
    <property type="match status" value="2"/>
</dbReference>
<feature type="domain" description="Apple" evidence="15">
    <location>
        <begin position="885"/>
        <end position="966"/>
    </location>
</feature>
<dbReference type="GO" id="GO:0005524">
    <property type="term" value="F:ATP binding"/>
    <property type="evidence" value="ECO:0007669"/>
    <property type="project" value="InterPro"/>
</dbReference>
<dbReference type="Pfam" id="PF07714">
    <property type="entry name" value="PK_Tyr_Ser-Thr"/>
    <property type="match status" value="2"/>
</dbReference>
<dbReference type="Pfam" id="PF01453">
    <property type="entry name" value="B_lectin"/>
    <property type="match status" value="2"/>
</dbReference>
<dbReference type="GO" id="GO:0004674">
    <property type="term" value="F:protein serine/threonine kinase activity"/>
    <property type="evidence" value="ECO:0007669"/>
    <property type="project" value="UniProtKB-KW"/>
</dbReference>
<keyword evidence="3 12" id="KW-0732">Signal</keyword>
<comment type="catalytic activity">
    <reaction evidence="9">
        <text>L-seryl-[protein] + ATP = O-phospho-L-seryl-[protein] + ADP + H(+)</text>
        <dbReference type="Rhea" id="RHEA:17989"/>
        <dbReference type="Rhea" id="RHEA-COMP:9863"/>
        <dbReference type="Rhea" id="RHEA-COMP:11604"/>
        <dbReference type="ChEBI" id="CHEBI:15378"/>
        <dbReference type="ChEBI" id="CHEBI:29999"/>
        <dbReference type="ChEBI" id="CHEBI:30616"/>
        <dbReference type="ChEBI" id="CHEBI:83421"/>
        <dbReference type="ChEBI" id="CHEBI:456216"/>
        <dbReference type="EC" id="2.7.11.1"/>
    </reaction>
</comment>
<evidence type="ECO:0000256" key="8">
    <source>
        <dbReference type="ARBA" id="ARBA00047899"/>
    </source>
</evidence>
<feature type="domain" description="Apple" evidence="15">
    <location>
        <begin position="338"/>
        <end position="422"/>
    </location>
</feature>
<keyword evidence="6" id="KW-1015">Disulfide bond</keyword>
<dbReference type="Pfam" id="PF08276">
    <property type="entry name" value="PAN_2"/>
    <property type="match status" value="2"/>
</dbReference>
<dbReference type="Gene3D" id="2.90.10.10">
    <property type="entry name" value="Bulb-type lectin domain"/>
    <property type="match status" value="2"/>
</dbReference>
<dbReference type="Gene3D" id="1.10.510.10">
    <property type="entry name" value="Transferase(Phosphotransferase) domain 1"/>
    <property type="match status" value="1"/>
</dbReference>
<dbReference type="EMBL" id="OY731408">
    <property type="protein sequence ID" value="CAJ1978667.1"/>
    <property type="molecule type" value="Genomic_DNA"/>
</dbReference>
<sequence>MHILTFMIMVACIFVPFLKISTGNSSINVSQSLRDKQILISTGGKFELGFFSPGKSQKRYLGLWYKNIPDQKILWVANRANPINDSSAILTLNPTGNLVLTQNRSVVWQTNSQKQAQNPVAVLLDSGNLVIRNEGETNPNEYLWQSFDYPTDTLFPGMKYGRDLRTGLEWRYTAWKSPDDPSPGDVSRVLKLYSYPEFYTMKGTQKWFRFGPWNGLYFSGSPDLQNNTIFGFNFVSNEDEIYYTYTLANDSVLSINVINETGTVSGYVWEKGGQNWRTCRYLPNEFCDNYGLCGPYGNCISTQTQVCQCLKGFKPKSPKKWNSSDWSGGCVRNKPLSCNGTDRDGFVKFEGLKVPDTTHTLLDESIDLEQCREKCLNNCTCMAYANSDIRGSGSGCVMWFGDLIDLRQFQPGKQDLYIRMAASELEPVYSHKKMKTIVKSFLRFVGQSLAEEHHEKQVDDLDGILTDMQEIAVKTLSRSSWQGVTEFINEVKLIAKLQHRNLVKLLGCCIQGQEKMLVYEYMANGSLDSFIFVAIWHRKFHKSCDTMGVHTFVVLYACILVLSLEISAANDSINVLQSVSDDGKTLVSKGGIFELGFFSPGSSHKRYLGIWYKNVPDKTVVWVANGAHPINDSSGILTLNTTGNLVLTHSGSFVWHTNSQKQEQNPVVQLLDSGNLVIRNDGENNPEMYLWQSFDYPSDTLMPGMKLGWDLRTGLEWKYTAWKSPDDPSPGDVSRVMKLYNYPEIYMMKGTKKLLRYGPWNGEYFSGMPDLLNNSIFGLSFVNNEDEVYCTFTLVNDSVFSRTVTNQSGTIVRYVWQEGDEIWRIYRSYPKEYCDNYDLCGPNGSCERTQSQPCQCLKGFSPKSPQNWNSSDWTEGCVRNKPLSCKGDVFILFEGLKVPATTYTWLNESIGLKECKVKCLNNCTCMAYTNSDIRNGGSGCVLWFGDLIDMKKIETGGQDLYIRMNASEAGNSSTEENNEKHVDDLDGILIDKKEIAVKTLSSSTWQGMTEFINEVNLTAKLKHRNLVNLLGCCIQREKRMLVYEYMANGSLDFFIFDDKKSQLLEWPQRFHIIFGIARGLMYLHQDAPLRIIHRDLKASNILLDQKLNPKISDFGVARSFGVDQFEGSTNRVVGTCGYMAPEYAADGLFSEKSDAFSFGILALEIVCGKRNKGLYHIDTSLNLVAHLWSLWKAGKPIDFVDPNMKKSSCVVSEVLRCLHVSLLCVQQIPEDRPTMSSVILMLEGHKELVEPKEPGFISSKVLLVEELLSPQKDTNSTNEVTITMLDPR</sequence>
<proteinExistence type="predicted"/>
<dbReference type="PROSITE" id="PS50927">
    <property type="entry name" value="BULB_LECTIN"/>
    <property type="match status" value="2"/>
</dbReference>
<keyword evidence="11" id="KW-0460">Magnesium</keyword>
<dbReference type="FunFam" id="3.30.200.20:FF:000924">
    <property type="entry name" value="Uncharacterized protein"/>
    <property type="match status" value="1"/>
</dbReference>
<evidence type="ECO:0000256" key="2">
    <source>
        <dbReference type="ARBA" id="ARBA00022527"/>
    </source>
</evidence>
<evidence type="ECO:0000256" key="3">
    <source>
        <dbReference type="ARBA" id="ARBA00022729"/>
    </source>
</evidence>
<dbReference type="InterPro" id="IPR001245">
    <property type="entry name" value="Ser-Thr/Tyr_kinase_cat_dom"/>
</dbReference>
<feature type="binding site" evidence="11">
    <location>
        <position position="1100"/>
    </location>
    <ligand>
        <name>Mg(2+)</name>
        <dbReference type="ChEBI" id="CHEBI:18420"/>
    </ligand>
</feature>
<dbReference type="FunFam" id="2.90.10.10:FF:000001">
    <property type="entry name" value="G-type lectin S-receptor-like serine/threonine-protein kinase"/>
    <property type="match status" value="2"/>
</dbReference>
<keyword evidence="7" id="KW-0325">Glycoprotein</keyword>
<evidence type="ECO:0000313" key="17">
    <source>
        <dbReference type="Proteomes" id="UP001189624"/>
    </source>
</evidence>
<evidence type="ECO:0000256" key="11">
    <source>
        <dbReference type="PIRSR" id="PIRSR000615-3"/>
    </source>
</evidence>
<dbReference type="Gramene" id="rna-AYBTSS11_LOCUS30864">
    <property type="protein sequence ID" value="CAJ1978667.1"/>
    <property type="gene ID" value="gene-AYBTSS11_LOCUS30864"/>
</dbReference>
<dbReference type="InterPro" id="IPR003609">
    <property type="entry name" value="Pan_app"/>
</dbReference>
<dbReference type="InterPro" id="IPR000719">
    <property type="entry name" value="Prot_kinase_dom"/>
</dbReference>
<evidence type="ECO:0000256" key="10">
    <source>
        <dbReference type="PIRSR" id="PIRSR000615-1"/>
    </source>
</evidence>
<evidence type="ECO:0000259" key="15">
    <source>
        <dbReference type="PROSITE" id="PS50948"/>
    </source>
</evidence>
<gene>
    <name evidence="16" type="ORF">AYBTSS11_LOCUS30864</name>
</gene>
<dbReference type="InterPro" id="IPR001480">
    <property type="entry name" value="Bulb-type_lectin_dom"/>
</dbReference>
<dbReference type="InterPro" id="IPR036426">
    <property type="entry name" value="Bulb-type_lectin_dom_sf"/>
</dbReference>
<keyword evidence="5" id="KW-0808">Transferase</keyword>
<name>A0AA86W560_9FABA</name>
<keyword evidence="11" id="KW-0479">Metal-binding</keyword>
<dbReference type="CDD" id="cd01098">
    <property type="entry name" value="PAN_AP_plant"/>
    <property type="match status" value="2"/>
</dbReference>
<evidence type="ECO:0000256" key="5">
    <source>
        <dbReference type="ARBA" id="ARBA00022777"/>
    </source>
</evidence>
<comment type="catalytic activity">
    <reaction evidence="8">
        <text>L-threonyl-[protein] + ATP = O-phospho-L-threonyl-[protein] + ADP + H(+)</text>
        <dbReference type="Rhea" id="RHEA:46608"/>
        <dbReference type="Rhea" id="RHEA-COMP:11060"/>
        <dbReference type="Rhea" id="RHEA-COMP:11605"/>
        <dbReference type="ChEBI" id="CHEBI:15378"/>
        <dbReference type="ChEBI" id="CHEBI:30013"/>
        <dbReference type="ChEBI" id="CHEBI:30616"/>
        <dbReference type="ChEBI" id="CHEBI:61977"/>
        <dbReference type="ChEBI" id="CHEBI:456216"/>
        <dbReference type="EC" id="2.7.11.1"/>
    </reaction>
</comment>
<dbReference type="InterPro" id="IPR008271">
    <property type="entry name" value="Ser/Thr_kinase_AS"/>
</dbReference>
<evidence type="ECO:0000256" key="6">
    <source>
        <dbReference type="ARBA" id="ARBA00023157"/>
    </source>
</evidence>
<feature type="chain" id="PRO_5041731484" description="non-specific serine/threonine protein kinase" evidence="12">
    <location>
        <begin position="24"/>
        <end position="1288"/>
    </location>
</feature>
<feature type="binding site" evidence="11">
    <location>
        <position position="1113"/>
    </location>
    <ligand>
        <name>Mg(2+)</name>
        <dbReference type="ChEBI" id="CHEBI:18420"/>
    </ligand>
</feature>
<evidence type="ECO:0000313" key="16">
    <source>
        <dbReference type="EMBL" id="CAJ1978667.1"/>
    </source>
</evidence>
<dbReference type="SUPFAM" id="SSF56112">
    <property type="entry name" value="Protein kinase-like (PK-like)"/>
    <property type="match status" value="2"/>
</dbReference>
<evidence type="ECO:0000259" key="14">
    <source>
        <dbReference type="PROSITE" id="PS50927"/>
    </source>
</evidence>
<evidence type="ECO:0000256" key="12">
    <source>
        <dbReference type="SAM" id="SignalP"/>
    </source>
</evidence>
<dbReference type="SMART" id="SM00473">
    <property type="entry name" value="PAN_AP"/>
    <property type="match status" value="2"/>
</dbReference>
<feature type="signal peptide" evidence="12">
    <location>
        <begin position="1"/>
        <end position="23"/>
    </location>
</feature>
<dbReference type="SMART" id="SM00220">
    <property type="entry name" value="S_TKc"/>
    <property type="match status" value="1"/>
</dbReference>
<protein>
    <recommendedName>
        <fullName evidence="1">non-specific serine/threonine protein kinase</fullName>
        <ecNumber evidence="1">2.7.11.1</ecNumber>
    </recommendedName>
</protein>
<evidence type="ECO:0000256" key="4">
    <source>
        <dbReference type="ARBA" id="ARBA00022741"/>
    </source>
</evidence>
<evidence type="ECO:0000259" key="13">
    <source>
        <dbReference type="PROSITE" id="PS50011"/>
    </source>
</evidence>
<dbReference type="PROSITE" id="PS50011">
    <property type="entry name" value="PROTEIN_KINASE_DOM"/>
    <property type="match status" value="1"/>
</dbReference>
<dbReference type="FunFam" id="1.10.510.10:FF:000060">
    <property type="entry name" value="G-type lectin S-receptor-like serine/threonine-protein kinase"/>
    <property type="match status" value="1"/>
</dbReference>
<dbReference type="SMART" id="SM00108">
    <property type="entry name" value="B_lectin"/>
    <property type="match status" value="2"/>
</dbReference>
<keyword evidence="2" id="KW-0723">Serine/threonine-protein kinase</keyword>
<keyword evidence="4" id="KW-0547">Nucleotide-binding</keyword>
<evidence type="ECO:0000256" key="1">
    <source>
        <dbReference type="ARBA" id="ARBA00012513"/>
    </source>
</evidence>
<feature type="domain" description="Bulb-type lectin" evidence="14">
    <location>
        <begin position="24"/>
        <end position="144"/>
    </location>
</feature>
<evidence type="ECO:0000256" key="7">
    <source>
        <dbReference type="ARBA" id="ARBA00023180"/>
    </source>
</evidence>
<dbReference type="SUPFAM" id="SSF51110">
    <property type="entry name" value="alpha-D-mannose-specific plant lectins"/>
    <property type="match status" value="2"/>
</dbReference>
<feature type="domain" description="Bulb-type lectin" evidence="14">
    <location>
        <begin position="571"/>
        <end position="691"/>
    </location>
</feature>
<feature type="active site" description="Proton acceptor" evidence="10">
    <location>
        <position position="1095"/>
    </location>
</feature>
<dbReference type="InterPro" id="IPR000858">
    <property type="entry name" value="S_locus_glycoprot_dom"/>
</dbReference>
<dbReference type="GO" id="GO:0046872">
    <property type="term" value="F:metal ion binding"/>
    <property type="evidence" value="ECO:0007669"/>
    <property type="project" value="UniProtKB-KW"/>
</dbReference>
<dbReference type="Pfam" id="PF00954">
    <property type="entry name" value="S_locus_glycop"/>
    <property type="match status" value="2"/>
</dbReference>
<organism evidence="16 17">
    <name type="scientific">Sphenostylis stenocarpa</name>
    <dbReference type="NCBI Taxonomy" id="92480"/>
    <lineage>
        <taxon>Eukaryota</taxon>
        <taxon>Viridiplantae</taxon>
        <taxon>Streptophyta</taxon>
        <taxon>Embryophyta</taxon>
        <taxon>Tracheophyta</taxon>
        <taxon>Spermatophyta</taxon>
        <taxon>Magnoliopsida</taxon>
        <taxon>eudicotyledons</taxon>
        <taxon>Gunneridae</taxon>
        <taxon>Pentapetalae</taxon>
        <taxon>rosids</taxon>
        <taxon>fabids</taxon>
        <taxon>Fabales</taxon>
        <taxon>Fabaceae</taxon>
        <taxon>Papilionoideae</taxon>
        <taxon>50 kb inversion clade</taxon>
        <taxon>NPAAA clade</taxon>
        <taxon>indigoferoid/millettioid clade</taxon>
        <taxon>Phaseoleae</taxon>
        <taxon>Sphenostylis</taxon>
    </lineage>
</organism>
<dbReference type="InterPro" id="IPR011009">
    <property type="entry name" value="Kinase-like_dom_sf"/>
</dbReference>
<dbReference type="CDD" id="cd00028">
    <property type="entry name" value="B_lectin"/>
    <property type="match status" value="2"/>
</dbReference>
<keyword evidence="5" id="KW-0418">Kinase</keyword>
<dbReference type="PROSITE" id="PS00108">
    <property type="entry name" value="PROTEIN_KINASE_ST"/>
    <property type="match status" value="1"/>
</dbReference>
<dbReference type="PROSITE" id="PS50948">
    <property type="entry name" value="PAN"/>
    <property type="match status" value="2"/>
</dbReference>
<evidence type="ECO:0000256" key="9">
    <source>
        <dbReference type="ARBA" id="ARBA00048679"/>
    </source>
</evidence>
<dbReference type="Proteomes" id="UP001189624">
    <property type="component" value="Chromosome 11"/>
</dbReference>
<keyword evidence="17" id="KW-1185">Reference proteome</keyword>
<feature type="domain" description="Protein kinase" evidence="13">
    <location>
        <begin position="947"/>
        <end position="1248"/>
    </location>
</feature>
<accession>A0AA86W560</accession>
<dbReference type="GO" id="GO:0048544">
    <property type="term" value="P:recognition of pollen"/>
    <property type="evidence" value="ECO:0007669"/>
    <property type="project" value="InterPro"/>
</dbReference>
<dbReference type="PANTHER" id="PTHR32444">
    <property type="entry name" value="BULB-TYPE LECTIN DOMAIN-CONTAINING PROTEIN"/>
    <property type="match status" value="1"/>
</dbReference>
<reference evidence="16" key="1">
    <citation type="submission" date="2023-10" db="EMBL/GenBank/DDBJ databases">
        <authorList>
            <person name="Domelevo Entfellner J.-B."/>
        </authorList>
    </citation>
    <scope>NUCLEOTIDE SEQUENCE</scope>
</reference>